<dbReference type="Proteomes" id="UP001061958">
    <property type="component" value="Unassembled WGS sequence"/>
</dbReference>
<dbReference type="GO" id="GO:0000209">
    <property type="term" value="P:protein polyubiquitination"/>
    <property type="evidence" value="ECO:0007669"/>
    <property type="project" value="TreeGrafter"/>
</dbReference>
<reference evidence="2" key="2">
    <citation type="submission" date="2022-01" db="EMBL/GenBank/DDBJ databases">
        <authorList>
            <person name="Hirooka S."/>
            <person name="Miyagishima S.Y."/>
        </authorList>
    </citation>
    <scope>NUCLEOTIDE SEQUENCE</scope>
    <source>
        <strain evidence="2">NBRC 102759</strain>
    </source>
</reference>
<dbReference type="InterPro" id="IPR013702">
    <property type="entry name" value="FIST_domain_N"/>
</dbReference>
<evidence type="ECO:0000259" key="1">
    <source>
        <dbReference type="SMART" id="SM00897"/>
    </source>
</evidence>
<dbReference type="OrthoDB" id="509497at2759"/>
<accession>A0A9C7PUV4</accession>
<sequence>MEKSGDDVGLSTFYCLGFFPSPLYCFRYKKDTWNVNTIKERGLSRFTFPSNQRVLFGAPGNFETGYRSSLQCCSAPEAEDFRVSAQTERPNSFIWSSAVSVKTDLTQALADVIARAISKFPSERTVDLAMLFVSSRYTSKRLGILSRGDLEAMIPHLRGIIPSVQVIVGCTSSGVIGHDVRGEPEEVEGAPAVSLLLASFPGVELIPFHIDGSQIPDLDSGPDRWLDLVNRENRSGIPPKDIRAMILLSEPQFCQQGYLKNLLQGLDFVYPQCTKVGTVACGRSLNERVQLIYSTLAFENVSIYEKGIVGIALAGKIRMEVITVPSYRQIGPNMVIRKCEKQCIVELSQVSSPNVFGSVERMLQLYMDRLSTKDKELALGNVFLGLYSSSEDDIDSWRNYVVRKIEEPFHVDGSLKTSEAVYIGQRVGFFVRDYDFAVQQAGALFESFKRQQLTSNVEGSGPFASAGIALISHTKGMEFYRVPNYESTLFHSFMNVPLFGVFGGKEIAPNELRDETLVYEYASVFGVLEEMS</sequence>
<protein>
    <recommendedName>
        <fullName evidence="1">FIST domain-containing protein</fullName>
    </recommendedName>
</protein>
<evidence type="ECO:0000313" key="2">
    <source>
        <dbReference type="EMBL" id="GJQ10925.1"/>
    </source>
</evidence>
<gene>
    <name evidence="2" type="ORF">GpartN1_g2716.t1</name>
</gene>
<dbReference type="Pfam" id="PF08495">
    <property type="entry name" value="FIST"/>
    <property type="match status" value="1"/>
</dbReference>
<feature type="domain" description="FIST" evidence="1">
    <location>
        <begin position="125"/>
        <end position="351"/>
    </location>
</feature>
<organism evidence="2 3">
    <name type="scientific">Galdieria partita</name>
    <dbReference type="NCBI Taxonomy" id="83374"/>
    <lineage>
        <taxon>Eukaryota</taxon>
        <taxon>Rhodophyta</taxon>
        <taxon>Bangiophyceae</taxon>
        <taxon>Galdieriales</taxon>
        <taxon>Galdieriaceae</taxon>
        <taxon>Galdieria</taxon>
    </lineage>
</organism>
<dbReference type="AlphaFoldDB" id="A0A9C7PUV4"/>
<name>A0A9C7PUV4_9RHOD</name>
<dbReference type="SMART" id="SM00897">
    <property type="entry name" value="FIST"/>
    <property type="match status" value="1"/>
</dbReference>
<comment type="caution">
    <text evidence="2">The sequence shown here is derived from an EMBL/GenBank/DDBJ whole genome shotgun (WGS) entry which is preliminary data.</text>
</comment>
<dbReference type="PANTHER" id="PTHR14939:SF5">
    <property type="entry name" value="F-BOX ONLY PROTEIN 22"/>
    <property type="match status" value="1"/>
</dbReference>
<dbReference type="GO" id="GO:0032436">
    <property type="term" value="P:positive regulation of proteasomal ubiquitin-dependent protein catabolic process"/>
    <property type="evidence" value="ECO:0007669"/>
    <property type="project" value="TreeGrafter"/>
</dbReference>
<keyword evidence="3" id="KW-1185">Reference proteome</keyword>
<proteinExistence type="predicted"/>
<dbReference type="EMBL" id="BQMJ01000019">
    <property type="protein sequence ID" value="GJQ10925.1"/>
    <property type="molecule type" value="Genomic_DNA"/>
</dbReference>
<evidence type="ECO:0000313" key="3">
    <source>
        <dbReference type="Proteomes" id="UP001061958"/>
    </source>
</evidence>
<reference evidence="2" key="1">
    <citation type="journal article" date="2022" name="Proc. Natl. Acad. Sci. U.S.A.">
        <title>Life cycle and functional genomics of the unicellular red alga Galdieria for elucidating algal and plant evolution and industrial use.</title>
        <authorList>
            <person name="Hirooka S."/>
            <person name="Itabashi T."/>
            <person name="Ichinose T.M."/>
            <person name="Onuma R."/>
            <person name="Fujiwara T."/>
            <person name="Yamashita S."/>
            <person name="Jong L.W."/>
            <person name="Tomita R."/>
            <person name="Iwane A.H."/>
            <person name="Miyagishima S.Y."/>
        </authorList>
    </citation>
    <scope>NUCLEOTIDE SEQUENCE</scope>
    <source>
        <strain evidence="2">NBRC 102759</strain>
    </source>
</reference>
<dbReference type="PANTHER" id="PTHR14939">
    <property type="entry name" value="F-BOX ONLY PROTEIN 22"/>
    <property type="match status" value="1"/>
</dbReference>